<comment type="caution">
    <text evidence="2">The sequence shown here is derived from an EMBL/GenBank/DDBJ whole genome shotgun (WGS) entry which is preliminary data.</text>
</comment>
<dbReference type="EMBL" id="JBBNAF010000004">
    <property type="protein sequence ID" value="KAK9150805.1"/>
    <property type="molecule type" value="Genomic_DNA"/>
</dbReference>
<protein>
    <submittedName>
        <fullName evidence="2">Uncharacterized protein</fullName>
    </submittedName>
</protein>
<organism evidence="2 3">
    <name type="scientific">Stephania yunnanensis</name>
    <dbReference type="NCBI Taxonomy" id="152371"/>
    <lineage>
        <taxon>Eukaryota</taxon>
        <taxon>Viridiplantae</taxon>
        <taxon>Streptophyta</taxon>
        <taxon>Embryophyta</taxon>
        <taxon>Tracheophyta</taxon>
        <taxon>Spermatophyta</taxon>
        <taxon>Magnoliopsida</taxon>
        <taxon>Ranunculales</taxon>
        <taxon>Menispermaceae</taxon>
        <taxon>Menispermoideae</taxon>
        <taxon>Cissampelideae</taxon>
        <taxon>Stephania</taxon>
    </lineage>
</organism>
<accession>A0AAP0PQK8</accession>
<reference evidence="2 3" key="1">
    <citation type="submission" date="2024-01" db="EMBL/GenBank/DDBJ databases">
        <title>Genome assemblies of Stephania.</title>
        <authorList>
            <person name="Yang L."/>
        </authorList>
    </citation>
    <scope>NUCLEOTIDE SEQUENCE [LARGE SCALE GENOMIC DNA]</scope>
    <source>
        <strain evidence="2">YNDBR</strain>
        <tissue evidence="2">Leaf</tissue>
    </source>
</reference>
<evidence type="ECO:0000313" key="3">
    <source>
        <dbReference type="Proteomes" id="UP001420932"/>
    </source>
</evidence>
<dbReference type="Proteomes" id="UP001420932">
    <property type="component" value="Unassembled WGS sequence"/>
</dbReference>
<sequence length="68" mass="7489">MTATKEERPSLAMEEEPTAPVRAVGRTVEDDLGEATTREQHGDGANPAAANHHMRTRDGRMASEMRRT</sequence>
<dbReference type="AlphaFoldDB" id="A0AAP0PQK8"/>
<evidence type="ECO:0000256" key="1">
    <source>
        <dbReference type="SAM" id="MobiDB-lite"/>
    </source>
</evidence>
<name>A0AAP0PQK8_9MAGN</name>
<feature type="compositionally biased region" description="Basic and acidic residues" evidence="1">
    <location>
        <begin position="56"/>
        <end position="68"/>
    </location>
</feature>
<proteinExistence type="predicted"/>
<gene>
    <name evidence="2" type="ORF">Syun_009114</name>
</gene>
<keyword evidence="3" id="KW-1185">Reference proteome</keyword>
<evidence type="ECO:0000313" key="2">
    <source>
        <dbReference type="EMBL" id="KAK9150805.1"/>
    </source>
</evidence>
<feature type="region of interest" description="Disordered" evidence="1">
    <location>
        <begin position="1"/>
        <end position="68"/>
    </location>
</feature>